<protein>
    <recommendedName>
        <fullName evidence="1">protein-serine/threonine phosphatase</fullName>
        <ecNumber evidence="1">3.1.3.16</ecNumber>
    </recommendedName>
</protein>
<evidence type="ECO:0000256" key="1">
    <source>
        <dbReference type="ARBA" id="ARBA00013081"/>
    </source>
</evidence>
<dbReference type="Gene3D" id="3.60.21.10">
    <property type="match status" value="1"/>
</dbReference>
<evidence type="ECO:0000313" key="7">
    <source>
        <dbReference type="Proteomes" id="UP000623129"/>
    </source>
</evidence>
<organism evidence="6 7">
    <name type="scientific">Carex littledalei</name>
    <dbReference type="NCBI Taxonomy" id="544730"/>
    <lineage>
        <taxon>Eukaryota</taxon>
        <taxon>Viridiplantae</taxon>
        <taxon>Streptophyta</taxon>
        <taxon>Embryophyta</taxon>
        <taxon>Tracheophyta</taxon>
        <taxon>Spermatophyta</taxon>
        <taxon>Magnoliopsida</taxon>
        <taxon>Liliopsida</taxon>
        <taxon>Poales</taxon>
        <taxon>Cyperaceae</taxon>
        <taxon>Cyperoideae</taxon>
        <taxon>Cariceae</taxon>
        <taxon>Carex</taxon>
        <taxon>Carex subgen. Euthyceras</taxon>
    </lineage>
</organism>
<evidence type="ECO:0000313" key="6">
    <source>
        <dbReference type="EMBL" id="KAF3320957.1"/>
    </source>
</evidence>
<dbReference type="EMBL" id="SWLB01000028">
    <property type="protein sequence ID" value="KAF3320957.1"/>
    <property type="molecule type" value="Genomic_DNA"/>
</dbReference>
<gene>
    <name evidence="6" type="ORF">FCM35_KLT15091</name>
</gene>
<dbReference type="InterPro" id="IPR029052">
    <property type="entry name" value="Metallo-depent_PP-like"/>
</dbReference>
<keyword evidence="7" id="KW-1185">Reference proteome</keyword>
<evidence type="ECO:0000259" key="5">
    <source>
        <dbReference type="Pfam" id="PF16891"/>
    </source>
</evidence>
<dbReference type="GO" id="GO:0004722">
    <property type="term" value="F:protein serine/threonine phosphatase activity"/>
    <property type="evidence" value="ECO:0007669"/>
    <property type="project" value="UniProtKB-EC"/>
</dbReference>
<accession>A0A833QLM7</accession>
<dbReference type="InterPro" id="IPR031675">
    <property type="entry name" value="STPPase_N"/>
</dbReference>
<name>A0A833QLM7_9POAL</name>
<evidence type="ECO:0000256" key="2">
    <source>
        <dbReference type="ARBA" id="ARBA00022723"/>
    </source>
</evidence>
<keyword evidence="4" id="KW-0464">Manganese</keyword>
<dbReference type="Pfam" id="PF16891">
    <property type="entry name" value="STPPase_N"/>
    <property type="match status" value="1"/>
</dbReference>
<dbReference type="EC" id="3.1.3.16" evidence="1"/>
<keyword evidence="3" id="KW-0378">Hydrolase</keyword>
<dbReference type="Proteomes" id="UP000623129">
    <property type="component" value="Unassembled WGS sequence"/>
</dbReference>
<dbReference type="AlphaFoldDB" id="A0A833QLM7"/>
<reference evidence="6" key="1">
    <citation type="submission" date="2020-01" db="EMBL/GenBank/DDBJ databases">
        <title>Genome sequence of Kobresia littledalei, the first chromosome-level genome in the family Cyperaceae.</title>
        <authorList>
            <person name="Qu G."/>
        </authorList>
    </citation>
    <scope>NUCLEOTIDE SEQUENCE</scope>
    <source>
        <strain evidence="6">C.B.Clarke</strain>
        <tissue evidence="6">Leaf</tissue>
    </source>
</reference>
<evidence type="ECO:0000256" key="3">
    <source>
        <dbReference type="ARBA" id="ARBA00022801"/>
    </source>
</evidence>
<dbReference type="OrthoDB" id="782540at2759"/>
<keyword evidence="2" id="KW-0479">Metal-binding</keyword>
<sequence length="82" mass="9532">MTRDLEQMDRVVLDGVIRRLLEVKGGKPAKLQQLQLHEFEIQQLCVASRQNFLRQSNLLELEAPIKICGIENLKHFNSTYLL</sequence>
<proteinExistence type="predicted"/>
<dbReference type="GO" id="GO:0046872">
    <property type="term" value="F:metal ion binding"/>
    <property type="evidence" value="ECO:0007669"/>
    <property type="project" value="UniProtKB-KW"/>
</dbReference>
<evidence type="ECO:0000256" key="4">
    <source>
        <dbReference type="ARBA" id="ARBA00023211"/>
    </source>
</evidence>
<comment type="caution">
    <text evidence="6">The sequence shown here is derived from an EMBL/GenBank/DDBJ whole genome shotgun (WGS) entry which is preliminary data.</text>
</comment>
<feature type="domain" description="Serine-threonine protein phosphatase N-terminal" evidence="5">
    <location>
        <begin position="13"/>
        <end position="62"/>
    </location>
</feature>